<reference evidence="1" key="1">
    <citation type="journal article" date="2018" name="Genome Biol.">
        <title>SKESA: strategic k-mer extension for scrupulous assemblies.</title>
        <authorList>
            <person name="Souvorov A."/>
            <person name="Agarwala R."/>
            <person name="Lipman D.J."/>
        </authorList>
    </citation>
    <scope>NUCLEOTIDE SEQUENCE</scope>
    <source>
        <strain evidence="1">CAVp300</strain>
    </source>
</reference>
<protein>
    <submittedName>
        <fullName evidence="1">Uncharacterized protein</fullName>
    </submittedName>
</protein>
<evidence type="ECO:0000313" key="2">
    <source>
        <dbReference type="Proteomes" id="UP000867740"/>
    </source>
</evidence>
<proteinExistence type="predicted"/>
<organism evidence="1 2">
    <name type="scientific">Kluyvera intermedia</name>
    <name type="common">Enterobacter intermedius</name>
    <dbReference type="NCBI Taxonomy" id="61648"/>
    <lineage>
        <taxon>Bacteria</taxon>
        <taxon>Pseudomonadati</taxon>
        <taxon>Pseudomonadota</taxon>
        <taxon>Gammaproteobacteria</taxon>
        <taxon>Enterobacterales</taxon>
        <taxon>Enterobacteriaceae</taxon>
        <taxon>Kluyvera</taxon>
    </lineage>
</organism>
<gene>
    <name evidence="1" type="ORF">I8531_001138</name>
</gene>
<sequence length="332" mass="39256">MNFEMYLHKIEHFINSRAEMKSFGEYVYVQDEPNLFPVFLKKENGKLAELSHWQTCFPKGMPLRALKGLGLSEDESYAFEVFLSRLGYLFQIDNRQRIDKDIFILFYIYQLVSLKNNNEDYAIKAKNFFLRFLCFEVGMDYDVYDKLCVTSDGFCINTTRNDNVPVLPLIEHFYELVAKEKNYGDIKSIKNYQISVLNFLFVEDGRDNYLHFNDTNCYLSDPNGFVYTYKKSQKTIYIALGQCFDKYQSTGNLLISNFILMNYSYYIIRGNPADLIFLRRNVPSEVFQKIISAIIYRGFFVDEDEIFKLIGEEYRIIPKRDEGMLFNLIYSI</sequence>
<comment type="caution">
    <text evidence="1">The sequence shown here is derived from an EMBL/GenBank/DDBJ whole genome shotgun (WGS) entry which is preliminary data.</text>
</comment>
<dbReference type="Proteomes" id="UP000867740">
    <property type="component" value="Unassembled WGS sequence"/>
</dbReference>
<dbReference type="RefSeq" id="WP_047370796.1">
    <property type="nucleotide sequence ID" value="NZ_CABMNU010000005.1"/>
</dbReference>
<evidence type="ECO:0000313" key="1">
    <source>
        <dbReference type="EMBL" id="HAT3580871.1"/>
    </source>
</evidence>
<reference evidence="1" key="2">
    <citation type="submission" date="2020-10" db="EMBL/GenBank/DDBJ databases">
        <authorList>
            <consortium name="NCBI Pathogen Detection Project"/>
        </authorList>
    </citation>
    <scope>NUCLEOTIDE SEQUENCE</scope>
    <source>
        <strain evidence="1">CAVp300</strain>
    </source>
</reference>
<name>A0A9P3WFB6_KLUIN</name>
<dbReference type="EMBL" id="DACSUM010000006">
    <property type="protein sequence ID" value="HAT3580871.1"/>
    <property type="molecule type" value="Genomic_DNA"/>
</dbReference>
<accession>A0A9P3WFB6</accession>
<dbReference type="AlphaFoldDB" id="A0A9P3WFB6"/>